<evidence type="ECO:0000256" key="2">
    <source>
        <dbReference type="ARBA" id="ARBA00023015"/>
    </source>
</evidence>
<dbReference type="InterPro" id="IPR013324">
    <property type="entry name" value="RNA_pol_sigma_r3/r4-like"/>
</dbReference>
<dbReference type="PANTHER" id="PTHR43133:SF45">
    <property type="entry name" value="RNA POLYMERASE ECF-TYPE SIGMA FACTOR"/>
    <property type="match status" value="1"/>
</dbReference>
<organism evidence="8 9">
    <name type="scientific">Chryseobacterium arthrosphaerae</name>
    <dbReference type="NCBI Taxonomy" id="651561"/>
    <lineage>
        <taxon>Bacteria</taxon>
        <taxon>Pseudomonadati</taxon>
        <taxon>Bacteroidota</taxon>
        <taxon>Flavobacteriia</taxon>
        <taxon>Flavobacteriales</taxon>
        <taxon>Weeksellaceae</taxon>
        <taxon>Chryseobacterium group</taxon>
        <taxon>Chryseobacterium</taxon>
    </lineage>
</organism>
<dbReference type="SUPFAM" id="SSF88659">
    <property type="entry name" value="Sigma3 and sigma4 domains of RNA polymerase sigma factors"/>
    <property type="match status" value="1"/>
</dbReference>
<dbReference type="RefSeq" id="WP_065399076.1">
    <property type="nucleotide sequence ID" value="NZ_JAKYXJ010000001.1"/>
</dbReference>
<reference evidence="9" key="2">
    <citation type="submission" date="2016-07" db="EMBL/GenBank/DDBJ databases">
        <authorList>
            <person name="Florea S."/>
            <person name="Webb J.S."/>
            <person name="Jaromczyk J."/>
            <person name="Schardl C.L."/>
        </authorList>
    </citation>
    <scope>NUCLEOTIDE SEQUENCE [LARGE SCALE GENOMIC DNA]</scope>
    <source>
        <strain evidence="9">CC-VM-7</strain>
    </source>
</reference>
<gene>
    <name evidence="8" type="ORF">BBI00_12485</name>
    <name evidence="7" type="ORF">V2E39_11105</name>
</gene>
<sequence>MSTEQERTFVEFFKPNQRLIHKICRIYTDNPEDHQDLFQEITIQLWKSFPGFKGEARFSTWMYRVALNTAITLFRKPKKQSAQVTDIDLSSLTMEYEDYEDDEHKLRKMYKAIYELSDVEKALIMMYLEDKPYKEIGEILGITEGNARVKMNRAKNNLKNKISTP</sequence>
<dbReference type="Proteomes" id="UP000093432">
    <property type="component" value="Unassembled WGS sequence"/>
</dbReference>
<reference evidence="7 10" key="3">
    <citation type="submission" date="2024-01" db="EMBL/GenBank/DDBJ databases">
        <title>Whole genome of Chryseobacterium arthrosphaerae NNCa 2741.</title>
        <authorList>
            <person name="Boriskina E.V."/>
            <person name="Gordinskaya N.A."/>
            <person name="Kropotov V.S."/>
            <person name="Alekseeva A.E."/>
            <person name="Makhova M.A."/>
            <person name="Kryazhev D.V."/>
            <person name="Shkurkina I.S."/>
        </authorList>
    </citation>
    <scope>NUCLEOTIDE SEQUENCE [LARGE SCALE GENOMIC DNA]</scope>
    <source>
        <strain evidence="7 10">NNCa 2741</strain>
    </source>
</reference>
<dbReference type="InterPro" id="IPR036388">
    <property type="entry name" value="WH-like_DNA-bd_sf"/>
</dbReference>
<proteinExistence type="inferred from homology"/>
<evidence type="ECO:0000259" key="6">
    <source>
        <dbReference type="Pfam" id="PF08281"/>
    </source>
</evidence>
<comment type="similarity">
    <text evidence="1">Belongs to the sigma-70 factor family. ECF subfamily.</text>
</comment>
<keyword evidence="4" id="KW-0804">Transcription</keyword>
<dbReference type="OrthoDB" id="9780326at2"/>
<evidence type="ECO:0000313" key="10">
    <source>
        <dbReference type="Proteomes" id="UP001350005"/>
    </source>
</evidence>
<dbReference type="InterPro" id="IPR007627">
    <property type="entry name" value="RNA_pol_sigma70_r2"/>
</dbReference>
<dbReference type="SUPFAM" id="SSF88946">
    <property type="entry name" value="Sigma2 domain of RNA polymerase sigma factors"/>
    <property type="match status" value="1"/>
</dbReference>
<dbReference type="GO" id="GO:0006352">
    <property type="term" value="P:DNA-templated transcription initiation"/>
    <property type="evidence" value="ECO:0007669"/>
    <property type="project" value="InterPro"/>
</dbReference>
<evidence type="ECO:0000313" key="9">
    <source>
        <dbReference type="Proteomes" id="UP000093432"/>
    </source>
</evidence>
<feature type="domain" description="RNA polymerase sigma factor 70 region 4 type 2" evidence="6">
    <location>
        <begin position="108"/>
        <end position="157"/>
    </location>
</feature>
<dbReference type="Pfam" id="PF08281">
    <property type="entry name" value="Sigma70_r4_2"/>
    <property type="match status" value="1"/>
</dbReference>
<dbReference type="Pfam" id="PF04542">
    <property type="entry name" value="Sigma70_r2"/>
    <property type="match status" value="1"/>
</dbReference>
<evidence type="ECO:0000313" key="8">
    <source>
        <dbReference type="EMBL" id="OCA75101.1"/>
    </source>
</evidence>
<keyword evidence="2" id="KW-0805">Transcription regulation</keyword>
<comment type="caution">
    <text evidence="8">The sequence shown here is derived from an EMBL/GenBank/DDBJ whole genome shotgun (WGS) entry which is preliminary data.</text>
</comment>
<dbReference type="Proteomes" id="UP001350005">
    <property type="component" value="Unassembled WGS sequence"/>
</dbReference>
<evidence type="ECO:0000259" key="5">
    <source>
        <dbReference type="Pfam" id="PF04542"/>
    </source>
</evidence>
<dbReference type="EMBL" id="JAZGJU010000020">
    <property type="protein sequence ID" value="MEE6127932.1"/>
    <property type="molecule type" value="Genomic_DNA"/>
</dbReference>
<dbReference type="EMBL" id="MAYG01000001">
    <property type="protein sequence ID" value="OCA75101.1"/>
    <property type="molecule type" value="Genomic_DNA"/>
</dbReference>
<evidence type="ECO:0000256" key="4">
    <source>
        <dbReference type="ARBA" id="ARBA00023163"/>
    </source>
</evidence>
<dbReference type="InterPro" id="IPR039425">
    <property type="entry name" value="RNA_pol_sigma-70-like"/>
</dbReference>
<feature type="domain" description="RNA polymerase sigma-70 region 2" evidence="5">
    <location>
        <begin position="13"/>
        <end position="77"/>
    </location>
</feature>
<dbReference type="PANTHER" id="PTHR43133">
    <property type="entry name" value="RNA POLYMERASE ECF-TYPE SIGMA FACTO"/>
    <property type="match status" value="1"/>
</dbReference>
<dbReference type="Gene3D" id="1.10.10.10">
    <property type="entry name" value="Winged helix-like DNA-binding domain superfamily/Winged helix DNA-binding domain"/>
    <property type="match status" value="1"/>
</dbReference>
<dbReference type="NCBIfam" id="TIGR02937">
    <property type="entry name" value="sigma70-ECF"/>
    <property type="match status" value="1"/>
</dbReference>
<dbReference type="InterPro" id="IPR013249">
    <property type="entry name" value="RNA_pol_sigma70_r4_t2"/>
</dbReference>
<keyword evidence="3" id="KW-0731">Sigma factor</keyword>
<name>A0A1B8ZU46_9FLAO</name>
<reference evidence="8" key="1">
    <citation type="submission" date="2016-07" db="EMBL/GenBank/DDBJ databases">
        <authorList>
            <person name="Jeong J.-J."/>
            <person name="Kim D.W."/>
            <person name="Sang M.K."/>
            <person name="Choi I.-G."/>
            <person name="Kim K.D."/>
        </authorList>
    </citation>
    <scope>NUCLEOTIDE SEQUENCE</scope>
    <source>
        <strain evidence="8">CC-VM-7</strain>
    </source>
</reference>
<dbReference type="STRING" id="651561.BBI00_12485"/>
<dbReference type="Gene3D" id="1.10.1740.10">
    <property type="match status" value="1"/>
</dbReference>
<evidence type="ECO:0000256" key="1">
    <source>
        <dbReference type="ARBA" id="ARBA00010641"/>
    </source>
</evidence>
<dbReference type="InterPro" id="IPR014284">
    <property type="entry name" value="RNA_pol_sigma-70_dom"/>
</dbReference>
<dbReference type="GO" id="GO:0003677">
    <property type="term" value="F:DNA binding"/>
    <property type="evidence" value="ECO:0007669"/>
    <property type="project" value="InterPro"/>
</dbReference>
<evidence type="ECO:0000256" key="3">
    <source>
        <dbReference type="ARBA" id="ARBA00023082"/>
    </source>
</evidence>
<dbReference type="AlphaFoldDB" id="A0A1B8ZU46"/>
<accession>A0A1B8ZU46</accession>
<protein>
    <submittedName>
        <fullName evidence="8">RNA polymerase subunit sigma-70</fullName>
    </submittedName>
    <submittedName>
        <fullName evidence="7">Sigma-70 family RNA polymerase sigma factor</fullName>
    </submittedName>
</protein>
<keyword evidence="10" id="KW-1185">Reference proteome</keyword>
<dbReference type="GO" id="GO:0016987">
    <property type="term" value="F:sigma factor activity"/>
    <property type="evidence" value="ECO:0007669"/>
    <property type="project" value="UniProtKB-KW"/>
</dbReference>
<evidence type="ECO:0000313" key="7">
    <source>
        <dbReference type="EMBL" id="MEE6127932.1"/>
    </source>
</evidence>
<dbReference type="InterPro" id="IPR013325">
    <property type="entry name" value="RNA_pol_sigma_r2"/>
</dbReference>